<dbReference type="Pfam" id="PF01978">
    <property type="entry name" value="TrmB"/>
    <property type="match status" value="1"/>
</dbReference>
<dbReference type="EMBL" id="LCJM01000056">
    <property type="protein sequence ID" value="KKT76854.1"/>
    <property type="molecule type" value="Genomic_DNA"/>
</dbReference>
<evidence type="ECO:0000259" key="1">
    <source>
        <dbReference type="Pfam" id="PF01978"/>
    </source>
</evidence>
<feature type="domain" description="Transcription regulator TrmB N-terminal" evidence="1">
    <location>
        <begin position="9"/>
        <end position="74"/>
    </location>
</feature>
<protein>
    <submittedName>
        <fullName evidence="2">Transcriptional regulator, TrmB</fullName>
    </submittedName>
</protein>
<dbReference type="SUPFAM" id="SSF46785">
    <property type="entry name" value="Winged helix' DNA-binding domain"/>
    <property type="match status" value="1"/>
</dbReference>
<name>A0A0G1MY26_9BACT</name>
<organism evidence="2 3">
    <name type="scientific">Candidatus Giovannonibacteria bacterium GW2011_GWC2_44_8</name>
    <dbReference type="NCBI Taxonomy" id="1618657"/>
    <lineage>
        <taxon>Bacteria</taxon>
        <taxon>Candidatus Giovannoniibacteriota</taxon>
    </lineage>
</organism>
<accession>A0A0G1MY26</accession>
<dbReference type="InterPro" id="IPR051797">
    <property type="entry name" value="TrmB-like"/>
</dbReference>
<dbReference type="InterPro" id="IPR002831">
    <property type="entry name" value="Tscrpt_reg_TrmB_N"/>
</dbReference>
<dbReference type="InterPro" id="IPR036390">
    <property type="entry name" value="WH_DNA-bd_sf"/>
</dbReference>
<dbReference type="Gene3D" id="1.10.10.10">
    <property type="entry name" value="Winged helix-like DNA-binding domain superfamily/Winged helix DNA-binding domain"/>
    <property type="match status" value="1"/>
</dbReference>
<comment type="caution">
    <text evidence="2">The sequence shown here is derived from an EMBL/GenBank/DDBJ whole genome shotgun (WGS) entry which is preliminary data.</text>
</comment>
<gene>
    <name evidence="2" type="ORF">UW74_C0056G0001</name>
</gene>
<dbReference type="PANTHER" id="PTHR34293">
    <property type="entry name" value="HTH-TYPE TRANSCRIPTIONAL REGULATOR TRMBL2"/>
    <property type="match status" value="1"/>
</dbReference>
<dbReference type="PANTHER" id="PTHR34293:SF1">
    <property type="entry name" value="HTH-TYPE TRANSCRIPTIONAL REGULATOR TRMBL2"/>
    <property type="match status" value="1"/>
</dbReference>
<proteinExistence type="predicted"/>
<evidence type="ECO:0000313" key="3">
    <source>
        <dbReference type="Proteomes" id="UP000034889"/>
    </source>
</evidence>
<sequence>MSNLENEIKKLGLSDKEAKVYLTVLELGQAPVAEISVHSGVVRVTTYVILEELKKKGLVSTFLKGKKTYFSVEPPERLSHLFEIEERRLKENFSDLKKILPDLKEIYESRGERPKIRFFEGDEGINSLREDILKTKTKFLYQILPIDIIAKNLSEKKFQNEKVKKLYNIPSKSIYYNKKGKIFPGKLNKAEYKFLADKFETEIIIYGEKTAFINVKKKPTGIIIDDFSVSQTVKIFFETLWKFLK</sequence>
<evidence type="ECO:0000313" key="2">
    <source>
        <dbReference type="EMBL" id="KKT76854.1"/>
    </source>
</evidence>
<dbReference type="AlphaFoldDB" id="A0A0G1MY26"/>
<dbReference type="Proteomes" id="UP000034889">
    <property type="component" value="Unassembled WGS sequence"/>
</dbReference>
<reference evidence="2 3" key="1">
    <citation type="journal article" date="2015" name="Nature">
        <title>rRNA introns, odd ribosomes, and small enigmatic genomes across a large radiation of phyla.</title>
        <authorList>
            <person name="Brown C.T."/>
            <person name="Hug L.A."/>
            <person name="Thomas B.C."/>
            <person name="Sharon I."/>
            <person name="Castelle C.J."/>
            <person name="Singh A."/>
            <person name="Wilkins M.J."/>
            <person name="Williams K.H."/>
            <person name="Banfield J.F."/>
        </authorList>
    </citation>
    <scope>NUCLEOTIDE SEQUENCE [LARGE SCALE GENOMIC DNA]</scope>
</reference>
<dbReference type="InterPro" id="IPR036388">
    <property type="entry name" value="WH-like_DNA-bd_sf"/>
</dbReference>